<keyword evidence="7 10" id="KW-0949">S-adenosyl-L-methionine</keyword>
<dbReference type="InterPro" id="IPR029028">
    <property type="entry name" value="Alpha/beta_knot_MTases"/>
</dbReference>
<protein>
    <recommendedName>
        <fullName evidence="10">Ribosomal RNA small subunit methyltransferase E</fullName>
        <ecNumber evidence="10">2.1.1.193</ecNumber>
    </recommendedName>
</protein>
<evidence type="ECO:0000256" key="7">
    <source>
        <dbReference type="ARBA" id="ARBA00022691"/>
    </source>
</evidence>
<evidence type="ECO:0000256" key="4">
    <source>
        <dbReference type="ARBA" id="ARBA00022552"/>
    </source>
</evidence>
<keyword evidence="3 10" id="KW-0963">Cytoplasm</keyword>
<evidence type="ECO:0000256" key="1">
    <source>
        <dbReference type="ARBA" id="ARBA00004496"/>
    </source>
</evidence>
<dbReference type="CDD" id="cd18084">
    <property type="entry name" value="RsmE-like"/>
    <property type="match status" value="1"/>
</dbReference>
<evidence type="ECO:0000313" key="12">
    <source>
        <dbReference type="EMBL" id="TCO76143.1"/>
    </source>
</evidence>
<keyword evidence="4 10" id="KW-0698">rRNA processing</keyword>
<dbReference type="NCBIfam" id="TIGR00046">
    <property type="entry name" value="RsmE family RNA methyltransferase"/>
    <property type="match status" value="1"/>
</dbReference>
<dbReference type="Proteomes" id="UP000294980">
    <property type="component" value="Unassembled WGS sequence"/>
</dbReference>
<keyword evidence="13" id="KW-1185">Reference proteome</keyword>
<name>A0A4R2KQW8_9GAMM</name>
<evidence type="ECO:0000256" key="9">
    <source>
        <dbReference type="ARBA" id="ARBA00047944"/>
    </source>
</evidence>
<evidence type="ECO:0000313" key="13">
    <source>
        <dbReference type="Proteomes" id="UP000294980"/>
    </source>
</evidence>
<dbReference type="AlphaFoldDB" id="A0A4R2KQW8"/>
<evidence type="ECO:0000259" key="11">
    <source>
        <dbReference type="Pfam" id="PF04452"/>
    </source>
</evidence>
<organism evidence="12 13">
    <name type="scientific">Chromatocurvus halotolerans</name>
    <dbReference type="NCBI Taxonomy" id="1132028"/>
    <lineage>
        <taxon>Bacteria</taxon>
        <taxon>Pseudomonadati</taxon>
        <taxon>Pseudomonadota</taxon>
        <taxon>Gammaproteobacteria</taxon>
        <taxon>Cellvibrionales</taxon>
        <taxon>Halieaceae</taxon>
        <taxon>Chromatocurvus</taxon>
    </lineage>
</organism>
<dbReference type="NCBIfam" id="NF008700">
    <property type="entry name" value="PRK11713.5-4"/>
    <property type="match status" value="1"/>
</dbReference>
<evidence type="ECO:0000256" key="6">
    <source>
        <dbReference type="ARBA" id="ARBA00022679"/>
    </source>
</evidence>
<dbReference type="GO" id="GO:0005737">
    <property type="term" value="C:cytoplasm"/>
    <property type="evidence" value="ECO:0007669"/>
    <property type="project" value="UniProtKB-SubCell"/>
</dbReference>
<comment type="function">
    <text evidence="8 10">Specifically methylates the N3 position of the uracil ring of uridine 1498 (m3U1498) in 16S rRNA. Acts on the fully assembled 30S ribosomal subunit.</text>
</comment>
<dbReference type="Gene3D" id="3.40.1280.10">
    <property type="match status" value="1"/>
</dbReference>
<dbReference type="PANTHER" id="PTHR30027">
    <property type="entry name" value="RIBOSOMAL RNA SMALL SUBUNIT METHYLTRANSFERASE E"/>
    <property type="match status" value="1"/>
</dbReference>
<dbReference type="GO" id="GO:0070475">
    <property type="term" value="P:rRNA base methylation"/>
    <property type="evidence" value="ECO:0007669"/>
    <property type="project" value="TreeGrafter"/>
</dbReference>
<dbReference type="GO" id="GO:0070042">
    <property type="term" value="F:rRNA (uridine-N3-)-methyltransferase activity"/>
    <property type="evidence" value="ECO:0007669"/>
    <property type="project" value="TreeGrafter"/>
</dbReference>
<dbReference type="InterPro" id="IPR046886">
    <property type="entry name" value="RsmE_MTase_dom"/>
</dbReference>
<gene>
    <name evidence="12" type="ORF">EV688_105103</name>
</gene>
<dbReference type="RefSeq" id="WP_240624240.1">
    <property type="nucleotide sequence ID" value="NZ_QQSW01000003.1"/>
</dbReference>
<evidence type="ECO:0000256" key="2">
    <source>
        <dbReference type="ARBA" id="ARBA00005528"/>
    </source>
</evidence>
<dbReference type="EC" id="2.1.1.193" evidence="10"/>
<keyword evidence="6 10" id="KW-0808">Transferase</keyword>
<dbReference type="InterPro" id="IPR006700">
    <property type="entry name" value="RsmE"/>
</dbReference>
<accession>A0A4R2KQW8</accession>
<reference evidence="12 13" key="1">
    <citation type="submission" date="2019-03" db="EMBL/GenBank/DDBJ databases">
        <title>Genomic Encyclopedia of Type Strains, Phase IV (KMG-IV): sequencing the most valuable type-strain genomes for metagenomic binning, comparative biology and taxonomic classification.</title>
        <authorList>
            <person name="Goeker M."/>
        </authorList>
    </citation>
    <scope>NUCLEOTIDE SEQUENCE [LARGE SCALE GENOMIC DNA]</scope>
    <source>
        <strain evidence="12 13">DSM 23344</strain>
    </source>
</reference>
<keyword evidence="5 10" id="KW-0489">Methyltransferase</keyword>
<dbReference type="InterPro" id="IPR029026">
    <property type="entry name" value="tRNA_m1G_MTases_N"/>
</dbReference>
<comment type="catalytic activity">
    <reaction evidence="9 10">
        <text>uridine(1498) in 16S rRNA + S-adenosyl-L-methionine = N(3)-methyluridine(1498) in 16S rRNA + S-adenosyl-L-homocysteine + H(+)</text>
        <dbReference type="Rhea" id="RHEA:42920"/>
        <dbReference type="Rhea" id="RHEA-COMP:10283"/>
        <dbReference type="Rhea" id="RHEA-COMP:10284"/>
        <dbReference type="ChEBI" id="CHEBI:15378"/>
        <dbReference type="ChEBI" id="CHEBI:57856"/>
        <dbReference type="ChEBI" id="CHEBI:59789"/>
        <dbReference type="ChEBI" id="CHEBI:65315"/>
        <dbReference type="ChEBI" id="CHEBI:74502"/>
        <dbReference type="EC" id="2.1.1.193"/>
    </reaction>
</comment>
<proteinExistence type="inferred from homology"/>
<dbReference type="EMBL" id="SLWX01000005">
    <property type="protein sequence ID" value="TCO76143.1"/>
    <property type="molecule type" value="Genomic_DNA"/>
</dbReference>
<feature type="domain" description="Ribosomal RNA small subunit methyltransferase E methyltransferase" evidence="11">
    <location>
        <begin position="86"/>
        <end position="244"/>
    </location>
</feature>
<comment type="caution">
    <text evidence="12">The sequence shown here is derived from an EMBL/GenBank/DDBJ whole genome shotgun (WGS) entry which is preliminary data.</text>
</comment>
<dbReference type="Pfam" id="PF04452">
    <property type="entry name" value="Methyltrans_RNA"/>
    <property type="match status" value="1"/>
</dbReference>
<evidence type="ECO:0000256" key="5">
    <source>
        <dbReference type="ARBA" id="ARBA00022603"/>
    </source>
</evidence>
<comment type="subcellular location">
    <subcellularLocation>
        <location evidence="1 10">Cytoplasm</location>
    </subcellularLocation>
</comment>
<evidence type="ECO:0000256" key="3">
    <source>
        <dbReference type="ARBA" id="ARBA00022490"/>
    </source>
</evidence>
<dbReference type="SUPFAM" id="SSF75217">
    <property type="entry name" value="alpha/beta knot"/>
    <property type="match status" value="1"/>
</dbReference>
<sequence length="251" mass="27240">MSTICGPAERTVNILLFSPEERIAGSARIRLSGTRARHLRDVFGATPGKQLRAGEIGGDIGEATLESLDSDSVTLHFRAQHAPPAKRPLTVVLALPRPKMLRRMLRTVAETGVRDLHLVNARRVEKSYWQSGLLDTATLEQYLLSGLEQSIDSVLPALQVHRGFRPFAEDHLPALARGRRALLAHPAATRPCPADGDTETLLMIGPEGGFIDYEASLALRAGLLPVSLGSRILRAETALTALLGRFLVAPR</sequence>
<evidence type="ECO:0000256" key="10">
    <source>
        <dbReference type="PIRNR" id="PIRNR015601"/>
    </source>
</evidence>
<comment type="similarity">
    <text evidence="2 10">Belongs to the RNA methyltransferase RsmE family.</text>
</comment>
<evidence type="ECO:0000256" key="8">
    <source>
        <dbReference type="ARBA" id="ARBA00025699"/>
    </source>
</evidence>
<dbReference type="PIRSF" id="PIRSF015601">
    <property type="entry name" value="MTase_slr0722"/>
    <property type="match status" value="1"/>
</dbReference>
<dbReference type="PANTHER" id="PTHR30027:SF3">
    <property type="entry name" value="16S RRNA (URACIL(1498)-N(3))-METHYLTRANSFERASE"/>
    <property type="match status" value="1"/>
</dbReference>